<dbReference type="InterPro" id="IPR029058">
    <property type="entry name" value="AB_hydrolase_fold"/>
</dbReference>
<dbReference type="Proteomes" id="UP000233375">
    <property type="component" value="Unassembled WGS sequence"/>
</dbReference>
<comment type="caution">
    <text evidence="3">The sequence shown here is derived from an EMBL/GenBank/DDBJ whole genome shotgun (WGS) entry which is preliminary data.</text>
</comment>
<feature type="domain" description="AB hydrolase-1" evidence="2">
    <location>
        <begin position="24"/>
        <end position="258"/>
    </location>
</feature>
<name>A0A2N0Z311_9BACI</name>
<dbReference type="OrthoDB" id="9773293at2"/>
<keyword evidence="4" id="KW-1185">Reference proteome</keyword>
<proteinExistence type="predicted"/>
<accession>A0A2N0Z311</accession>
<dbReference type="Gene3D" id="3.40.50.1820">
    <property type="entry name" value="alpha/beta hydrolase"/>
    <property type="match status" value="1"/>
</dbReference>
<evidence type="ECO:0000313" key="3">
    <source>
        <dbReference type="EMBL" id="PKG23894.1"/>
    </source>
</evidence>
<dbReference type="Pfam" id="PF12697">
    <property type="entry name" value="Abhydrolase_6"/>
    <property type="match status" value="1"/>
</dbReference>
<dbReference type="GO" id="GO:0016787">
    <property type="term" value="F:hydrolase activity"/>
    <property type="evidence" value="ECO:0007669"/>
    <property type="project" value="UniProtKB-KW"/>
</dbReference>
<dbReference type="EMBL" id="PISE01000017">
    <property type="protein sequence ID" value="PKG23894.1"/>
    <property type="molecule type" value="Genomic_DNA"/>
</dbReference>
<dbReference type="AlphaFoldDB" id="A0A2N0Z311"/>
<reference evidence="3 4" key="1">
    <citation type="journal article" date="2003" name="Int. J. Syst. Evol. Microbiol.">
        <title>Bacillus nealsonii sp. nov., isolated from a spacecraft-assembly facility, whose spores are gamma-radiation resistant.</title>
        <authorList>
            <person name="Venkateswaran K."/>
            <person name="Kempf M."/>
            <person name="Chen F."/>
            <person name="Satomi M."/>
            <person name="Nicholson W."/>
            <person name="Kern R."/>
        </authorList>
    </citation>
    <scope>NUCLEOTIDE SEQUENCE [LARGE SCALE GENOMIC DNA]</scope>
    <source>
        <strain evidence="3 4">FO-92</strain>
    </source>
</reference>
<organism evidence="3 4">
    <name type="scientific">Niallia nealsonii</name>
    <dbReference type="NCBI Taxonomy" id="115979"/>
    <lineage>
        <taxon>Bacteria</taxon>
        <taxon>Bacillati</taxon>
        <taxon>Bacillota</taxon>
        <taxon>Bacilli</taxon>
        <taxon>Bacillales</taxon>
        <taxon>Bacillaceae</taxon>
        <taxon>Niallia</taxon>
    </lineage>
</organism>
<evidence type="ECO:0000256" key="1">
    <source>
        <dbReference type="ARBA" id="ARBA00022801"/>
    </source>
</evidence>
<dbReference type="SUPFAM" id="SSF53474">
    <property type="entry name" value="alpha/beta-Hydrolases"/>
    <property type="match status" value="1"/>
</dbReference>
<evidence type="ECO:0000313" key="4">
    <source>
        <dbReference type="Proteomes" id="UP000233375"/>
    </source>
</evidence>
<dbReference type="PRINTS" id="PR00111">
    <property type="entry name" value="ABHYDROLASE"/>
</dbReference>
<dbReference type="InterPro" id="IPR000073">
    <property type="entry name" value="AB_hydrolase_1"/>
</dbReference>
<keyword evidence="1 3" id="KW-0378">Hydrolase</keyword>
<evidence type="ECO:0000259" key="2">
    <source>
        <dbReference type="Pfam" id="PF12697"/>
    </source>
</evidence>
<dbReference type="InterPro" id="IPR050266">
    <property type="entry name" value="AB_hydrolase_sf"/>
</dbReference>
<dbReference type="PANTHER" id="PTHR43798:SF31">
    <property type="entry name" value="AB HYDROLASE SUPERFAMILY PROTEIN YCLE"/>
    <property type="match status" value="1"/>
</dbReference>
<protein>
    <submittedName>
        <fullName evidence="3">Alpha/beta hydrolase</fullName>
    </submittedName>
</protein>
<dbReference type="GO" id="GO:0016020">
    <property type="term" value="C:membrane"/>
    <property type="evidence" value="ECO:0007669"/>
    <property type="project" value="TreeGrafter"/>
</dbReference>
<dbReference type="RefSeq" id="WP_101176858.1">
    <property type="nucleotide sequence ID" value="NZ_PISE01000017.1"/>
</dbReference>
<sequence length="273" mass="30760">MGRYVEVEKNVSLYVEDIGEGQPIVLIHGWPLSQQTFEYQLNELPKHARVVAIDLRGHGKSDCPIDGYTYDRMADDIRAVIDALDLNNIVLAGFSMGGPIAVRYMTRYAGYRVEKLVLMAAAAPVFTQRVDYPYGMKKAEVDELIQQIEADRPLALAGFGKKFFNSDISKPFSNWFQQIALSASSYGTIQAAVSLRDEDLRIELPAIQVPTLIMHGKKDQICPFEFALEMGELLPNAKLIPFENSGHGLFYDEKEEFNNQLVQFIQSNRTIAF</sequence>
<dbReference type="PANTHER" id="PTHR43798">
    <property type="entry name" value="MONOACYLGLYCEROL LIPASE"/>
    <property type="match status" value="1"/>
</dbReference>
<gene>
    <name evidence="3" type="ORF">CWS01_08975</name>
</gene>